<proteinExistence type="predicted"/>
<reference evidence="1" key="2">
    <citation type="journal article" date="2015" name="Data Brief">
        <title>Shoot transcriptome of the giant reed, Arundo donax.</title>
        <authorList>
            <person name="Barrero R.A."/>
            <person name="Guerrero F.D."/>
            <person name="Moolhuijzen P."/>
            <person name="Goolsby J.A."/>
            <person name="Tidwell J."/>
            <person name="Bellgard S.E."/>
            <person name="Bellgard M.I."/>
        </authorList>
    </citation>
    <scope>NUCLEOTIDE SEQUENCE</scope>
    <source>
        <tissue evidence="1">Shoot tissue taken approximately 20 cm above the soil surface</tissue>
    </source>
</reference>
<evidence type="ECO:0000313" key="1">
    <source>
        <dbReference type="EMBL" id="JAD77005.1"/>
    </source>
</evidence>
<name>A0A0A9CUD3_ARUDO</name>
<sequence length="29" mass="3250">MINKHQHVTAVNFINISIILSQSNHCDAT</sequence>
<organism evidence="1">
    <name type="scientific">Arundo donax</name>
    <name type="common">Giant reed</name>
    <name type="synonym">Donax arundinaceus</name>
    <dbReference type="NCBI Taxonomy" id="35708"/>
    <lineage>
        <taxon>Eukaryota</taxon>
        <taxon>Viridiplantae</taxon>
        <taxon>Streptophyta</taxon>
        <taxon>Embryophyta</taxon>
        <taxon>Tracheophyta</taxon>
        <taxon>Spermatophyta</taxon>
        <taxon>Magnoliopsida</taxon>
        <taxon>Liliopsida</taxon>
        <taxon>Poales</taxon>
        <taxon>Poaceae</taxon>
        <taxon>PACMAD clade</taxon>
        <taxon>Arundinoideae</taxon>
        <taxon>Arundineae</taxon>
        <taxon>Arundo</taxon>
    </lineage>
</organism>
<dbReference type="AlphaFoldDB" id="A0A0A9CUD3"/>
<dbReference type="EMBL" id="GBRH01220890">
    <property type="protein sequence ID" value="JAD77005.1"/>
    <property type="molecule type" value="Transcribed_RNA"/>
</dbReference>
<reference evidence="1" key="1">
    <citation type="submission" date="2014-09" db="EMBL/GenBank/DDBJ databases">
        <authorList>
            <person name="Magalhaes I.L.F."/>
            <person name="Oliveira U."/>
            <person name="Santos F.R."/>
            <person name="Vidigal T.H.D.A."/>
            <person name="Brescovit A.D."/>
            <person name="Santos A.J."/>
        </authorList>
    </citation>
    <scope>NUCLEOTIDE SEQUENCE</scope>
    <source>
        <tissue evidence="1">Shoot tissue taken approximately 20 cm above the soil surface</tissue>
    </source>
</reference>
<accession>A0A0A9CUD3</accession>
<protein>
    <submittedName>
        <fullName evidence="1">Uncharacterized protein</fullName>
    </submittedName>
</protein>